<evidence type="ECO:0000313" key="2">
    <source>
        <dbReference type="EMBL" id="KAK7493186.1"/>
    </source>
</evidence>
<organism evidence="2 3">
    <name type="scientific">Batillaria attramentaria</name>
    <dbReference type="NCBI Taxonomy" id="370345"/>
    <lineage>
        <taxon>Eukaryota</taxon>
        <taxon>Metazoa</taxon>
        <taxon>Spiralia</taxon>
        <taxon>Lophotrochozoa</taxon>
        <taxon>Mollusca</taxon>
        <taxon>Gastropoda</taxon>
        <taxon>Caenogastropoda</taxon>
        <taxon>Sorbeoconcha</taxon>
        <taxon>Cerithioidea</taxon>
        <taxon>Batillariidae</taxon>
        <taxon>Batillaria</taxon>
    </lineage>
</organism>
<accession>A0ABD0L1I2</accession>
<dbReference type="AlphaFoldDB" id="A0ABD0L1I2"/>
<dbReference type="EMBL" id="JACVVK020000095">
    <property type="protein sequence ID" value="KAK7493186.1"/>
    <property type="molecule type" value="Genomic_DNA"/>
</dbReference>
<protein>
    <submittedName>
        <fullName evidence="2">Uncharacterized protein</fullName>
    </submittedName>
</protein>
<feature type="region of interest" description="Disordered" evidence="1">
    <location>
        <begin position="75"/>
        <end position="103"/>
    </location>
</feature>
<comment type="caution">
    <text evidence="2">The sequence shown here is derived from an EMBL/GenBank/DDBJ whole genome shotgun (WGS) entry which is preliminary data.</text>
</comment>
<proteinExistence type="predicted"/>
<keyword evidence="3" id="KW-1185">Reference proteome</keyword>
<evidence type="ECO:0000256" key="1">
    <source>
        <dbReference type="SAM" id="MobiDB-lite"/>
    </source>
</evidence>
<gene>
    <name evidence="2" type="ORF">BaRGS_00015523</name>
</gene>
<reference evidence="2 3" key="1">
    <citation type="journal article" date="2023" name="Sci. Data">
        <title>Genome assembly of the Korean intertidal mud-creeper Batillaria attramentaria.</title>
        <authorList>
            <person name="Patra A.K."/>
            <person name="Ho P.T."/>
            <person name="Jun S."/>
            <person name="Lee S.J."/>
            <person name="Kim Y."/>
            <person name="Won Y.J."/>
        </authorList>
    </citation>
    <scope>NUCLEOTIDE SEQUENCE [LARGE SCALE GENOMIC DNA]</scope>
    <source>
        <strain evidence="2">Wonlab-2016</strain>
    </source>
</reference>
<dbReference type="Proteomes" id="UP001519460">
    <property type="component" value="Unassembled WGS sequence"/>
</dbReference>
<sequence length="103" mass="11784">MYPVTPTTSFHITLYKKVCVGDLRKCAKKSIPPRLTNVSPHMQLCRDLSESNRITHLSTKARKLKKYDRSTFAHAKSRVEDLPETTKTGPQSPARGRKLKWFA</sequence>
<name>A0ABD0L1I2_9CAEN</name>
<evidence type="ECO:0000313" key="3">
    <source>
        <dbReference type="Proteomes" id="UP001519460"/>
    </source>
</evidence>